<dbReference type="PRINTS" id="PR00721">
    <property type="entry name" value="STOMATIN"/>
</dbReference>
<dbReference type="PANTHER" id="PTHR43327:SF10">
    <property type="entry name" value="STOMATIN-LIKE PROTEIN 2, MITOCHONDRIAL"/>
    <property type="match status" value="1"/>
</dbReference>
<dbReference type="InterPro" id="IPR036013">
    <property type="entry name" value="Band_7/SPFH_dom_sf"/>
</dbReference>
<dbReference type="PANTHER" id="PTHR43327">
    <property type="entry name" value="STOMATIN-LIKE PROTEIN 2, MITOCHONDRIAL"/>
    <property type="match status" value="1"/>
</dbReference>
<dbReference type="CDD" id="cd08829">
    <property type="entry name" value="SPFH_paraslipin"/>
    <property type="match status" value="1"/>
</dbReference>
<comment type="caution">
    <text evidence="2">The sequence shown here is derived from an EMBL/GenBank/DDBJ whole genome shotgun (WGS) entry which is preliminary data.</text>
</comment>
<dbReference type="SMART" id="SM00244">
    <property type="entry name" value="PHB"/>
    <property type="match status" value="1"/>
</dbReference>
<protein>
    <submittedName>
        <fullName evidence="2">Paraslipin</fullName>
    </submittedName>
</protein>
<dbReference type="InterPro" id="IPR001107">
    <property type="entry name" value="Band_7"/>
</dbReference>
<evidence type="ECO:0000259" key="1">
    <source>
        <dbReference type="SMART" id="SM00244"/>
    </source>
</evidence>
<dbReference type="InterPro" id="IPR001972">
    <property type="entry name" value="Stomatin_HflK_fam"/>
</dbReference>
<sequence>MDPITILAPLALLIIGSAVGSGKIINEGNQALVERLGQFHRKLEPGLNFIIPFVDSIVVEETTRERVLDIEPQEAITRDNVSLIADAVLYWQIFDLKKAYYAIDDIENALKNLVLTRLRTEVGQMELEQTFSARKEINQAMLAELDDVTDAWGVKVTRVEVLDIMPVQTVLESMEQERAAEIKKRASILEAEGAAEYMNRISQALRSQANSKEVLQFYLAQRFVDANYRLGESPNSKILFMDPKAMSEALGELMGTETDVPNGSNGSNGNK</sequence>
<proteinExistence type="predicted"/>
<dbReference type="SUPFAM" id="SSF117892">
    <property type="entry name" value="Band 7/SPFH domain"/>
    <property type="match status" value="1"/>
</dbReference>
<gene>
    <name evidence="2" type="ORF">NDI37_01145</name>
</gene>
<dbReference type="Gene3D" id="3.30.479.30">
    <property type="entry name" value="Band 7 domain"/>
    <property type="match status" value="1"/>
</dbReference>
<dbReference type="RefSeq" id="WP_190424468.1">
    <property type="nucleotide sequence ID" value="NZ_JAMPKK010000001.1"/>
</dbReference>
<dbReference type="Pfam" id="PF01145">
    <property type="entry name" value="Band_7"/>
    <property type="match status" value="1"/>
</dbReference>
<keyword evidence="3" id="KW-1185">Reference proteome</keyword>
<feature type="domain" description="Band 7" evidence="1">
    <location>
        <begin position="20"/>
        <end position="178"/>
    </location>
</feature>
<dbReference type="EMBL" id="JAMPKK010000001">
    <property type="protein sequence ID" value="MEP0863076.1"/>
    <property type="molecule type" value="Genomic_DNA"/>
</dbReference>
<evidence type="ECO:0000313" key="3">
    <source>
        <dbReference type="Proteomes" id="UP001442494"/>
    </source>
</evidence>
<dbReference type="InterPro" id="IPR050710">
    <property type="entry name" value="Band7/mec-2_domain"/>
</dbReference>
<name>A0ABV0JK34_9CYAN</name>
<organism evidence="2 3">
    <name type="scientific">Funiculus sociatus GB2-A5</name>
    <dbReference type="NCBI Taxonomy" id="2933946"/>
    <lineage>
        <taxon>Bacteria</taxon>
        <taxon>Bacillati</taxon>
        <taxon>Cyanobacteriota</taxon>
        <taxon>Cyanophyceae</taxon>
        <taxon>Coleofasciculales</taxon>
        <taxon>Coleofasciculaceae</taxon>
        <taxon>Funiculus</taxon>
    </lineage>
</organism>
<accession>A0ABV0JK34</accession>
<dbReference type="Proteomes" id="UP001442494">
    <property type="component" value="Unassembled WGS sequence"/>
</dbReference>
<evidence type="ECO:0000313" key="2">
    <source>
        <dbReference type="EMBL" id="MEP0863076.1"/>
    </source>
</evidence>
<reference evidence="2 3" key="1">
    <citation type="submission" date="2022-04" db="EMBL/GenBank/DDBJ databases">
        <title>Positive selection, recombination, and allopatry shape intraspecific diversity of widespread and dominant cyanobacteria.</title>
        <authorList>
            <person name="Wei J."/>
            <person name="Shu W."/>
            <person name="Hu C."/>
        </authorList>
    </citation>
    <scope>NUCLEOTIDE SEQUENCE [LARGE SCALE GENOMIC DNA]</scope>
    <source>
        <strain evidence="2 3">GB2-A5</strain>
    </source>
</reference>